<comment type="caution">
    <text evidence="3">The sequence shown here is derived from an EMBL/GenBank/DDBJ whole genome shotgun (WGS) entry which is preliminary data.</text>
</comment>
<gene>
    <name evidence="3" type="ORF">K8U61_20525</name>
</gene>
<name>A0ABS7UHQ6_9ACTN</name>
<dbReference type="Pfam" id="PF26571">
    <property type="entry name" value="VldE"/>
    <property type="match status" value="1"/>
</dbReference>
<evidence type="ECO:0000313" key="3">
    <source>
        <dbReference type="EMBL" id="MBZ5740568.1"/>
    </source>
</evidence>
<accession>A0ABS7UHQ6</accession>
<proteinExistence type="predicted"/>
<organism evidence="3 4">
    <name type="scientific">Nocardioides mangrovi</name>
    <dbReference type="NCBI Taxonomy" id="2874580"/>
    <lineage>
        <taxon>Bacteria</taxon>
        <taxon>Bacillati</taxon>
        <taxon>Actinomycetota</taxon>
        <taxon>Actinomycetes</taxon>
        <taxon>Propionibacteriales</taxon>
        <taxon>Nocardioidaceae</taxon>
        <taxon>Nocardioides</taxon>
    </lineage>
</organism>
<dbReference type="InterPro" id="IPR058593">
    <property type="entry name" value="ARB_07466-like_C"/>
</dbReference>
<sequence length="187" mass="21088">MRLAILTLLVLLGCGICAPVQAAPAPIEDYASYAAPTKCHPKPRAGTVYLARWVTRRFGGGIVSEGRACTKKDGPTSEHQTGQAFDWGNDVNRRADRRRVKDLMKLLFATDWHGNTDAVARRMGVMYVIWDDEIYSAWNGFRPERYLNSACKSRKKCSQTLRHRDHLHVSLDLPGARGRTSWFDGRL</sequence>
<keyword evidence="4" id="KW-1185">Reference proteome</keyword>
<keyword evidence="1" id="KW-0732">Signal</keyword>
<feature type="chain" id="PRO_5046036990" description="ARB-07466-like C-terminal domain-containing protein" evidence="1">
    <location>
        <begin position="23"/>
        <end position="187"/>
    </location>
</feature>
<dbReference type="EMBL" id="JAIQZJ010000015">
    <property type="protein sequence ID" value="MBZ5740568.1"/>
    <property type="molecule type" value="Genomic_DNA"/>
</dbReference>
<dbReference type="Proteomes" id="UP000780875">
    <property type="component" value="Unassembled WGS sequence"/>
</dbReference>
<feature type="domain" description="ARB-07466-like C-terminal" evidence="2">
    <location>
        <begin position="44"/>
        <end position="143"/>
    </location>
</feature>
<dbReference type="RefSeq" id="WP_224124929.1">
    <property type="nucleotide sequence ID" value="NZ_JAIQZJ010000015.1"/>
</dbReference>
<reference evidence="3 4" key="1">
    <citation type="submission" date="2021-09" db="EMBL/GenBank/DDBJ databases">
        <title>Whole genome sequence of Nocardioides sp. GBK3QG-3.</title>
        <authorList>
            <person name="Tuo L."/>
        </authorList>
    </citation>
    <scope>NUCLEOTIDE SEQUENCE [LARGE SCALE GENOMIC DNA]</scope>
    <source>
        <strain evidence="3 4">GBK3QG-3</strain>
    </source>
</reference>
<evidence type="ECO:0000259" key="2">
    <source>
        <dbReference type="Pfam" id="PF26571"/>
    </source>
</evidence>
<protein>
    <recommendedName>
        <fullName evidence="2">ARB-07466-like C-terminal domain-containing protein</fullName>
    </recommendedName>
</protein>
<feature type="signal peptide" evidence="1">
    <location>
        <begin position="1"/>
        <end position="22"/>
    </location>
</feature>
<evidence type="ECO:0000256" key="1">
    <source>
        <dbReference type="SAM" id="SignalP"/>
    </source>
</evidence>
<evidence type="ECO:0000313" key="4">
    <source>
        <dbReference type="Proteomes" id="UP000780875"/>
    </source>
</evidence>